<keyword evidence="1" id="KW-0812">Transmembrane</keyword>
<keyword evidence="3" id="KW-1185">Reference proteome</keyword>
<organism evidence="2 3">
    <name type="scientific">Clostridium manihotivorum</name>
    <dbReference type="NCBI Taxonomy" id="2320868"/>
    <lineage>
        <taxon>Bacteria</taxon>
        <taxon>Bacillati</taxon>
        <taxon>Bacillota</taxon>
        <taxon>Clostridia</taxon>
        <taxon>Eubacteriales</taxon>
        <taxon>Clostridiaceae</taxon>
        <taxon>Clostridium</taxon>
    </lineage>
</organism>
<name>A0A3R5U8M1_9CLOT</name>
<evidence type="ECO:0000256" key="1">
    <source>
        <dbReference type="SAM" id="Phobius"/>
    </source>
</evidence>
<sequence>MFDNYDIRYKIAIIWFLAFILLWIIFRNILPLKSMNYQLNNIQASIEQGDWKKADQYTEEFVHNFESNKFIIQINNATEALISFEHTVGQLKVTVKNKQDSSLEYVGALREMINLVVKPFSGP</sequence>
<feature type="transmembrane region" description="Helical" evidence="1">
    <location>
        <begin position="12"/>
        <end position="30"/>
    </location>
</feature>
<accession>A0A3R5U8M1</accession>
<protein>
    <recommendedName>
        <fullName evidence="4">DUF4363 family protein</fullName>
    </recommendedName>
</protein>
<dbReference type="Proteomes" id="UP000286268">
    <property type="component" value="Chromosome"/>
</dbReference>
<dbReference type="KEGG" id="cmah:C1I91_26330"/>
<evidence type="ECO:0008006" key="4">
    <source>
        <dbReference type="Google" id="ProtNLM"/>
    </source>
</evidence>
<reference evidence="2 3" key="1">
    <citation type="submission" date="2018-01" db="EMBL/GenBank/DDBJ databases">
        <title>Genome Sequencing and Assembly of Anaerobacter polyendosporus strain CT4.</title>
        <authorList>
            <person name="Tachaapaikoon C."/>
            <person name="Sutheeworapong S."/>
            <person name="Jenjaroenpun P."/>
            <person name="Wongsurawat T."/>
            <person name="Nookeaw I."/>
            <person name="Cheawchanlertfa P."/>
            <person name="Kosugi A."/>
            <person name="Cheevadhanarak S."/>
            <person name="Ratanakhanokchai K."/>
        </authorList>
    </citation>
    <scope>NUCLEOTIDE SEQUENCE [LARGE SCALE GENOMIC DNA]</scope>
    <source>
        <strain evidence="2 3">CT4</strain>
    </source>
</reference>
<keyword evidence="1" id="KW-1133">Transmembrane helix</keyword>
<evidence type="ECO:0000313" key="2">
    <source>
        <dbReference type="EMBL" id="QAA34870.1"/>
    </source>
</evidence>
<keyword evidence="1" id="KW-0472">Membrane</keyword>
<gene>
    <name evidence="2" type="ORF">C1I91_26330</name>
</gene>
<proteinExistence type="predicted"/>
<dbReference type="OrthoDB" id="1915861at2"/>
<dbReference type="AlphaFoldDB" id="A0A3R5U8M1"/>
<dbReference type="EMBL" id="CP025746">
    <property type="protein sequence ID" value="QAA34870.1"/>
    <property type="molecule type" value="Genomic_DNA"/>
</dbReference>
<dbReference type="RefSeq" id="WP_128215582.1">
    <property type="nucleotide sequence ID" value="NZ_CP025746.1"/>
</dbReference>
<evidence type="ECO:0000313" key="3">
    <source>
        <dbReference type="Proteomes" id="UP000286268"/>
    </source>
</evidence>